<keyword evidence="1" id="KW-0812">Transmembrane</keyword>
<reference evidence="2 3" key="1">
    <citation type="journal article" date="2015" name="Genome Announc.">
        <title>Expanding the biotechnology potential of lactobacilli through comparative genomics of 213 strains and associated genera.</title>
        <authorList>
            <person name="Sun Z."/>
            <person name="Harris H.M."/>
            <person name="McCann A."/>
            <person name="Guo C."/>
            <person name="Argimon S."/>
            <person name="Zhang W."/>
            <person name="Yang X."/>
            <person name="Jeffery I.B."/>
            <person name="Cooney J.C."/>
            <person name="Kagawa T.F."/>
            <person name="Liu W."/>
            <person name="Song Y."/>
            <person name="Salvetti E."/>
            <person name="Wrobel A."/>
            <person name="Rasinkangas P."/>
            <person name="Parkhill J."/>
            <person name="Rea M.C."/>
            <person name="O'Sullivan O."/>
            <person name="Ritari J."/>
            <person name="Douillard F.P."/>
            <person name="Paul Ross R."/>
            <person name="Yang R."/>
            <person name="Briner A.E."/>
            <person name="Felis G.E."/>
            <person name="de Vos W.M."/>
            <person name="Barrangou R."/>
            <person name="Klaenhammer T.R."/>
            <person name="Caufield P.W."/>
            <person name="Cui Y."/>
            <person name="Zhang H."/>
            <person name="O'Toole P.W."/>
        </authorList>
    </citation>
    <scope>NUCLEOTIDE SEQUENCE [LARGE SCALE GENOMIC DNA]</scope>
    <source>
        <strain evidence="2 3">DSM 21115</strain>
    </source>
</reference>
<accession>A0A0R2NUI9</accession>
<organism evidence="2 3">
    <name type="scientific">Lactiplantibacillus fabifermentans DSM 21115</name>
    <dbReference type="NCBI Taxonomy" id="1413187"/>
    <lineage>
        <taxon>Bacteria</taxon>
        <taxon>Bacillati</taxon>
        <taxon>Bacillota</taxon>
        <taxon>Bacilli</taxon>
        <taxon>Lactobacillales</taxon>
        <taxon>Lactobacillaceae</taxon>
        <taxon>Lactiplantibacillus</taxon>
    </lineage>
</organism>
<evidence type="ECO:0000313" key="3">
    <source>
        <dbReference type="Proteomes" id="UP000050920"/>
    </source>
</evidence>
<protein>
    <recommendedName>
        <fullName evidence="4">Integral membrane protein</fullName>
    </recommendedName>
</protein>
<dbReference type="AlphaFoldDB" id="A0A0R2NUI9"/>
<proteinExistence type="predicted"/>
<name>A0A0R2NUI9_9LACO</name>
<evidence type="ECO:0000256" key="1">
    <source>
        <dbReference type="SAM" id="Phobius"/>
    </source>
</evidence>
<dbReference type="EMBL" id="AYGX02000009">
    <property type="protein sequence ID" value="KRO29374.1"/>
    <property type="molecule type" value="Genomic_DNA"/>
</dbReference>
<evidence type="ECO:0000313" key="2">
    <source>
        <dbReference type="EMBL" id="KRO29374.1"/>
    </source>
</evidence>
<keyword evidence="1" id="KW-1133">Transmembrane helix</keyword>
<feature type="transmembrane region" description="Helical" evidence="1">
    <location>
        <begin position="90"/>
        <end position="108"/>
    </location>
</feature>
<evidence type="ECO:0008006" key="4">
    <source>
        <dbReference type="Google" id="ProtNLM"/>
    </source>
</evidence>
<feature type="transmembrane region" description="Helical" evidence="1">
    <location>
        <begin position="12"/>
        <end position="34"/>
    </location>
</feature>
<keyword evidence="3" id="KW-1185">Reference proteome</keyword>
<dbReference type="Proteomes" id="UP000050920">
    <property type="component" value="Unassembled WGS sequence"/>
</dbReference>
<keyword evidence="1" id="KW-0472">Membrane</keyword>
<gene>
    <name evidence="2" type="ORF">DY78_GL000608</name>
</gene>
<sequence length="123" mass="13532">MSMMKKHIDWTLSNLFAALLLILGLGLLLVAVITCFGTKISIDAVITAAVLPLAGIIYLHPAPFSILAPTIGIVSLSAGYVSYFSSPHQWWLAIIATLIMAVLLSYGFSLRKTLRQRHSSWYR</sequence>
<comment type="caution">
    <text evidence="2">The sequence shown here is derived from an EMBL/GenBank/DDBJ whole genome shotgun (WGS) entry which is preliminary data.</text>
</comment>